<dbReference type="InParanoid" id="D8S4S7"/>
<evidence type="ECO:0000313" key="2">
    <source>
        <dbReference type="EMBL" id="EFJ20482.1"/>
    </source>
</evidence>
<reference evidence="2 3" key="1">
    <citation type="journal article" date="2011" name="Science">
        <title>The Selaginella genome identifies genetic changes associated with the evolution of vascular plants.</title>
        <authorList>
            <person name="Banks J.A."/>
            <person name="Nishiyama T."/>
            <person name="Hasebe M."/>
            <person name="Bowman J.L."/>
            <person name="Gribskov M."/>
            <person name="dePamphilis C."/>
            <person name="Albert V.A."/>
            <person name="Aono N."/>
            <person name="Aoyama T."/>
            <person name="Ambrose B.A."/>
            <person name="Ashton N.W."/>
            <person name="Axtell M.J."/>
            <person name="Barker E."/>
            <person name="Barker M.S."/>
            <person name="Bennetzen J.L."/>
            <person name="Bonawitz N.D."/>
            <person name="Chapple C."/>
            <person name="Cheng C."/>
            <person name="Correa L.G."/>
            <person name="Dacre M."/>
            <person name="DeBarry J."/>
            <person name="Dreyer I."/>
            <person name="Elias M."/>
            <person name="Engstrom E.M."/>
            <person name="Estelle M."/>
            <person name="Feng L."/>
            <person name="Finet C."/>
            <person name="Floyd S.K."/>
            <person name="Frommer W.B."/>
            <person name="Fujita T."/>
            <person name="Gramzow L."/>
            <person name="Gutensohn M."/>
            <person name="Harholt J."/>
            <person name="Hattori M."/>
            <person name="Heyl A."/>
            <person name="Hirai T."/>
            <person name="Hiwatashi Y."/>
            <person name="Ishikawa M."/>
            <person name="Iwata M."/>
            <person name="Karol K.G."/>
            <person name="Koehler B."/>
            <person name="Kolukisaoglu U."/>
            <person name="Kubo M."/>
            <person name="Kurata T."/>
            <person name="Lalonde S."/>
            <person name="Li K."/>
            <person name="Li Y."/>
            <person name="Litt A."/>
            <person name="Lyons E."/>
            <person name="Manning G."/>
            <person name="Maruyama T."/>
            <person name="Michael T.P."/>
            <person name="Mikami K."/>
            <person name="Miyazaki S."/>
            <person name="Morinaga S."/>
            <person name="Murata T."/>
            <person name="Mueller-Roeber B."/>
            <person name="Nelson D.R."/>
            <person name="Obara M."/>
            <person name="Oguri Y."/>
            <person name="Olmstead R.G."/>
            <person name="Onodera N."/>
            <person name="Petersen B.L."/>
            <person name="Pils B."/>
            <person name="Prigge M."/>
            <person name="Rensing S.A."/>
            <person name="Riano-Pachon D.M."/>
            <person name="Roberts A.W."/>
            <person name="Sato Y."/>
            <person name="Scheller H.V."/>
            <person name="Schulz B."/>
            <person name="Schulz C."/>
            <person name="Shakirov E.V."/>
            <person name="Shibagaki N."/>
            <person name="Shinohara N."/>
            <person name="Shippen D.E."/>
            <person name="Soerensen I."/>
            <person name="Sotooka R."/>
            <person name="Sugimoto N."/>
            <person name="Sugita M."/>
            <person name="Sumikawa N."/>
            <person name="Tanurdzic M."/>
            <person name="Theissen G."/>
            <person name="Ulvskov P."/>
            <person name="Wakazuki S."/>
            <person name="Weng J.K."/>
            <person name="Willats W.W."/>
            <person name="Wipf D."/>
            <person name="Wolf P.G."/>
            <person name="Yang L."/>
            <person name="Zimmer A.D."/>
            <person name="Zhu Q."/>
            <person name="Mitros T."/>
            <person name="Hellsten U."/>
            <person name="Loque D."/>
            <person name="Otillar R."/>
            <person name="Salamov A."/>
            <person name="Schmutz J."/>
            <person name="Shapiro H."/>
            <person name="Lindquist E."/>
            <person name="Lucas S."/>
            <person name="Rokhsar D."/>
            <person name="Grigoriev I.V."/>
        </authorList>
    </citation>
    <scope>NUCLEOTIDE SEQUENCE [LARGE SCALE GENOMIC DNA]</scope>
</reference>
<evidence type="ECO:0008006" key="4">
    <source>
        <dbReference type="Google" id="ProtNLM"/>
    </source>
</evidence>
<protein>
    <recommendedName>
        <fullName evidence="4">Secreted protein</fullName>
    </recommendedName>
</protein>
<keyword evidence="3" id="KW-1185">Reference proteome</keyword>
<dbReference type="KEGG" id="smo:SELMODRAFT_418133"/>
<sequence length="132" mass="13792">MAGCGSLVNLIQLLAAVGSSQVLCENVADNCQLVKVVPRHGLARFLQNVLTGLMPSSPVLGGNVLALPRNSFLMGYGSPVNLIQPLAAVGSSQVLCENVVDNCQVLQNLAASCHSGELGYQLPILENPLILE</sequence>
<gene>
    <name evidence="2" type="ORF">SELMODRAFT_418133</name>
</gene>
<organism evidence="3">
    <name type="scientific">Selaginella moellendorffii</name>
    <name type="common">Spikemoss</name>
    <dbReference type="NCBI Taxonomy" id="88036"/>
    <lineage>
        <taxon>Eukaryota</taxon>
        <taxon>Viridiplantae</taxon>
        <taxon>Streptophyta</taxon>
        <taxon>Embryophyta</taxon>
        <taxon>Tracheophyta</taxon>
        <taxon>Lycopodiopsida</taxon>
        <taxon>Selaginellales</taxon>
        <taxon>Selaginellaceae</taxon>
        <taxon>Selaginella</taxon>
    </lineage>
</organism>
<dbReference type="HOGENOM" id="CLU_1920716_0_0_1"/>
<keyword evidence="1" id="KW-0732">Signal</keyword>
<evidence type="ECO:0000313" key="3">
    <source>
        <dbReference type="Proteomes" id="UP000001514"/>
    </source>
</evidence>
<feature type="signal peptide" evidence="1">
    <location>
        <begin position="1"/>
        <end position="24"/>
    </location>
</feature>
<dbReference type="AlphaFoldDB" id="D8S4S7"/>
<proteinExistence type="predicted"/>
<dbReference type="Gramene" id="EFJ20482">
    <property type="protein sequence ID" value="EFJ20482"/>
    <property type="gene ID" value="SELMODRAFT_418133"/>
</dbReference>
<name>D8S4S7_SELML</name>
<accession>D8S4S7</accession>
<dbReference type="Proteomes" id="UP000001514">
    <property type="component" value="Unassembled WGS sequence"/>
</dbReference>
<dbReference type="EMBL" id="GL377602">
    <property type="protein sequence ID" value="EFJ20482.1"/>
    <property type="molecule type" value="Genomic_DNA"/>
</dbReference>
<evidence type="ECO:0000256" key="1">
    <source>
        <dbReference type="SAM" id="SignalP"/>
    </source>
</evidence>
<feature type="chain" id="PRO_5003122414" description="Secreted protein" evidence="1">
    <location>
        <begin position="25"/>
        <end position="132"/>
    </location>
</feature>